<evidence type="ECO:0000313" key="1">
    <source>
        <dbReference type="EMBL" id="TQQ81841.1"/>
    </source>
</evidence>
<dbReference type="EMBL" id="SESI01000001">
    <property type="protein sequence ID" value="TQQ81841.1"/>
    <property type="molecule type" value="Genomic_DNA"/>
</dbReference>
<evidence type="ECO:0000313" key="2">
    <source>
        <dbReference type="Proteomes" id="UP000315385"/>
    </source>
</evidence>
<keyword evidence="2" id="KW-1185">Reference proteome</keyword>
<accession>A0A544QQY8</accession>
<gene>
    <name evidence="1" type="ORF">EWF95_02585</name>
</gene>
<name>A0A544QQY8_9EURY</name>
<dbReference type="AlphaFoldDB" id="A0A544QQY8"/>
<organism evidence="1 2">
    <name type="scientific">Halonotius roseus</name>
    <dbReference type="NCBI Taxonomy" id="2511997"/>
    <lineage>
        <taxon>Archaea</taxon>
        <taxon>Methanobacteriati</taxon>
        <taxon>Methanobacteriota</taxon>
        <taxon>Stenosarchaea group</taxon>
        <taxon>Halobacteria</taxon>
        <taxon>Halobacteriales</taxon>
        <taxon>Haloferacaceae</taxon>
        <taxon>Halonotius</taxon>
    </lineage>
</organism>
<dbReference type="Proteomes" id="UP000315385">
    <property type="component" value="Unassembled WGS sequence"/>
</dbReference>
<sequence length="293" mass="31122">MANYTTELKTWGDTGSEYPTGYSYLENEQPVDAWDNFSKYNIIEDLKHLVSLTNDRIESDSGVAGGEPTSPDAAHLFHDTDNETLAFWNATTDSWSRLLTVDGATLGGDLDMGDNALLNVGTMTFSGALQLSGQSIKDSADLVYDSTTGQVGDADTLDGMHAADLGSSAFDDGILLVESAGFDFGANLSVTDNGDATVTIDAAEASDTQSGISEDGTQMYASVDDINFTGFLNVIDDGDGSVTIDPTHNHDLRYLQPGDADSLYLQSDQGNEIHVGTTAPSNPSTNDIWIDLS</sequence>
<reference evidence="1 2" key="1">
    <citation type="submission" date="2019-02" db="EMBL/GenBank/DDBJ databases">
        <title>Halonotius sp. a new haloqrchaeon isolated from saline water.</title>
        <authorList>
            <person name="Duran-Viseras A."/>
            <person name="Sanchez-Porro C."/>
            <person name="Ventosa A."/>
        </authorList>
    </citation>
    <scope>NUCLEOTIDE SEQUENCE [LARGE SCALE GENOMIC DNA]</scope>
    <source>
        <strain evidence="1 2">F9-27</strain>
    </source>
</reference>
<proteinExistence type="predicted"/>
<comment type="caution">
    <text evidence="1">The sequence shown here is derived from an EMBL/GenBank/DDBJ whole genome shotgun (WGS) entry which is preliminary data.</text>
</comment>
<protein>
    <submittedName>
        <fullName evidence="1">Uncharacterized protein</fullName>
    </submittedName>
</protein>
<dbReference type="OrthoDB" id="347946at2157"/>
<dbReference type="RefSeq" id="WP_142442494.1">
    <property type="nucleotide sequence ID" value="NZ_SESI01000001.1"/>
</dbReference>